<evidence type="ECO:0000313" key="1">
    <source>
        <dbReference type="EMBL" id="KKN03785.1"/>
    </source>
</evidence>
<reference evidence="1" key="1">
    <citation type="journal article" date="2015" name="Nature">
        <title>Complex archaea that bridge the gap between prokaryotes and eukaryotes.</title>
        <authorList>
            <person name="Spang A."/>
            <person name="Saw J.H."/>
            <person name="Jorgensen S.L."/>
            <person name="Zaremba-Niedzwiedzka K."/>
            <person name="Martijn J."/>
            <person name="Lind A.E."/>
            <person name="van Eijk R."/>
            <person name="Schleper C."/>
            <person name="Guy L."/>
            <person name="Ettema T.J."/>
        </authorList>
    </citation>
    <scope>NUCLEOTIDE SEQUENCE</scope>
</reference>
<comment type="caution">
    <text evidence="1">The sequence shown here is derived from an EMBL/GenBank/DDBJ whole genome shotgun (WGS) entry which is preliminary data.</text>
</comment>
<protein>
    <submittedName>
        <fullName evidence="1">Uncharacterized protein</fullName>
    </submittedName>
</protein>
<dbReference type="EMBL" id="LAZR01004996">
    <property type="protein sequence ID" value="KKN03785.1"/>
    <property type="molecule type" value="Genomic_DNA"/>
</dbReference>
<organism evidence="1">
    <name type="scientific">marine sediment metagenome</name>
    <dbReference type="NCBI Taxonomy" id="412755"/>
    <lineage>
        <taxon>unclassified sequences</taxon>
        <taxon>metagenomes</taxon>
        <taxon>ecological metagenomes</taxon>
    </lineage>
</organism>
<name>A0A0F9M8Q0_9ZZZZ</name>
<dbReference type="AlphaFoldDB" id="A0A0F9M8Q0"/>
<gene>
    <name evidence="1" type="ORF">LCGC14_1104220</name>
</gene>
<accession>A0A0F9M8Q0</accession>
<sequence length="89" mass="10183">MDKEVILGRNKTHGLHKDNSGLYTVIREIIVAATNTHDNELFDWAAYQGFVTEHVYLMIAKDIIAAHGDKLIAEEAILIFPQFPLEKYR</sequence>
<proteinExistence type="predicted"/>